<dbReference type="EMBL" id="JAVDQH010000006">
    <property type="protein sequence ID" value="MDR6243985.1"/>
    <property type="molecule type" value="Genomic_DNA"/>
</dbReference>
<dbReference type="InterPro" id="IPR050129">
    <property type="entry name" value="Zn_alcohol_dh"/>
</dbReference>
<gene>
    <name evidence="4" type="ORF">JOC58_001878</name>
</gene>
<dbReference type="Gene3D" id="3.40.50.720">
    <property type="entry name" value="NAD(P)-binding Rossmann-like Domain"/>
    <property type="match status" value="1"/>
</dbReference>
<protein>
    <submittedName>
        <fullName evidence="4">2-desacetyl-2-hydroxyethyl bacteriochlorophyllide A dehydrogenase</fullName>
    </submittedName>
</protein>
<dbReference type="Pfam" id="PF08240">
    <property type="entry name" value="ADH_N"/>
    <property type="match status" value="1"/>
</dbReference>
<dbReference type="PANTHER" id="PTHR43401:SF3">
    <property type="entry name" value="L-GALACTONATE-5-DEHYDROGENASE"/>
    <property type="match status" value="1"/>
</dbReference>
<proteinExistence type="predicted"/>
<evidence type="ECO:0000313" key="4">
    <source>
        <dbReference type="EMBL" id="MDR6243985.1"/>
    </source>
</evidence>
<organism evidence="4 5">
    <name type="scientific">Paenibacillus hunanensis</name>
    <dbReference type="NCBI Taxonomy" id="539262"/>
    <lineage>
        <taxon>Bacteria</taxon>
        <taxon>Bacillati</taxon>
        <taxon>Bacillota</taxon>
        <taxon>Bacilli</taxon>
        <taxon>Bacillales</taxon>
        <taxon>Paenibacillaceae</taxon>
        <taxon>Paenibacillus</taxon>
    </lineage>
</organism>
<dbReference type="InterPro" id="IPR013154">
    <property type="entry name" value="ADH-like_N"/>
</dbReference>
<evidence type="ECO:0000313" key="5">
    <source>
        <dbReference type="Proteomes" id="UP001185028"/>
    </source>
</evidence>
<keyword evidence="1" id="KW-0560">Oxidoreductase</keyword>
<feature type="domain" description="Alcohol dehydrogenase-like N-terminal" evidence="3">
    <location>
        <begin position="25"/>
        <end position="133"/>
    </location>
</feature>
<evidence type="ECO:0000259" key="3">
    <source>
        <dbReference type="Pfam" id="PF08240"/>
    </source>
</evidence>
<dbReference type="Pfam" id="PF00107">
    <property type="entry name" value="ADH_zinc_N"/>
    <property type="match status" value="1"/>
</dbReference>
<dbReference type="SUPFAM" id="SSF50129">
    <property type="entry name" value="GroES-like"/>
    <property type="match status" value="1"/>
</dbReference>
<name>A0ABU1IXK4_9BACL</name>
<accession>A0ABU1IXK4</accession>
<dbReference type="InterPro" id="IPR013149">
    <property type="entry name" value="ADH-like_C"/>
</dbReference>
<keyword evidence="5" id="KW-1185">Reference proteome</keyword>
<sequence length="338" mass="36590">MNGVICEDVRQLVWTTSLPEPELQPGYAIVAIRRIGICGTDLHAFQGQQPFFTYPRILGHELSGMIEAIHDHNSDLKVGDPVSIIPYLHCGQCAACRSGKTNCCRSMKVMGVHEDGGMRERIAVPITHLIPAHDLTLDQAALLEPLAIGAHAVRRSALTAGQAVLVIGAGPIGLGVMALARHQGAHVIALDMNEERLEFCQSWAGVSDTIHAKDDVQARLLELLDGELPPLVFDATGSGASMTNAFQLVGHGGTLVFVGLFKGDITFNDPHFHSREMTLLASRNATLEDFETVREALGAGFADLERYVTHRCTLEELPERLEGWTKPEAGVIKALVSL</sequence>
<dbReference type="SUPFAM" id="SSF51735">
    <property type="entry name" value="NAD(P)-binding Rossmann-fold domains"/>
    <property type="match status" value="1"/>
</dbReference>
<comment type="caution">
    <text evidence="4">The sequence shown here is derived from an EMBL/GenBank/DDBJ whole genome shotgun (WGS) entry which is preliminary data.</text>
</comment>
<dbReference type="Proteomes" id="UP001185028">
    <property type="component" value="Unassembled WGS sequence"/>
</dbReference>
<dbReference type="Gene3D" id="3.90.180.10">
    <property type="entry name" value="Medium-chain alcohol dehydrogenases, catalytic domain"/>
    <property type="match status" value="1"/>
</dbReference>
<evidence type="ECO:0000259" key="2">
    <source>
        <dbReference type="Pfam" id="PF00107"/>
    </source>
</evidence>
<dbReference type="CDD" id="cd08261">
    <property type="entry name" value="Zn_ADH7"/>
    <property type="match status" value="1"/>
</dbReference>
<evidence type="ECO:0000256" key="1">
    <source>
        <dbReference type="ARBA" id="ARBA00023002"/>
    </source>
</evidence>
<dbReference type="PANTHER" id="PTHR43401">
    <property type="entry name" value="L-THREONINE 3-DEHYDROGENASE"/>
    <property type="match status" value="1"/>
</dbReference>
<dbReference type="InterPro" id="IPR036291">
    <property type="entry name" value="NAD(P)-bd_dom_sf"/>
</dbReference>
<reference evidence="4 5" key="1">
    <citation type="submission" date="2023-07" db="EMBL/GenBank/DDBJ databases">
        <title>Genomic Encyclopedia of Type Strains, Phase IV (KMG-IV): sequencing the most valuable type-strain genomes for metagenomic binning, comparative biology and taxonomic classification.</title>
        <authorList>
            <person name="Goeker M."/>
        </authorList>
    </citation>
    <scope>NUCLEOTIDE SEQUENCE [LARGE SCALE GENOMIC DNA]</scope>
    <source>
        <strain evidence="4 5">DSM 22170</strain>
    </source>
</reference>
<dbReference type="InterPro" id="IPR011032">
    <property type="entry name" value="GroES-like_sf"/>
</dbReference>
<feature type="domain" description="Alcohol dehydrogenase-like C-terminal" evidence="2">
    <location>
        <begin position="171"/>
        <end position="295"/>
    </location>
</feature>
<dbReference type="RefSeq" id="WP_188775876.1">
    <property type="nucleotide sequence ID" value="NZ_BMMB01000005.1"/>
</dbReference>